<sequence length="290" mass="32401">MKKWIISAISYLAIVVVGYNVYAFTIGTEAENHNSNIEDNQHSEKDTAHSEEEHDGTSDHHGSDAGHDSHGDNGSEHTSSEVDVKIDVKGDKLAINITDLTGNPVENLKLNHEKLLHLIIVDEHLEHYYHLHPEQIDKGVFEVTKQLSPGVYKAFVDIKPADLDYVVSPINLEIGETKASHSHESLIVDETFTKTVNNQTATLTTTELEAEKTVILTFDLPNATIEPYLGAMGHVVILDETGEDYIHVHPTNEKETIFEAQFPQAGIYKLWAEFKIDGNVLIYPFVIEVK</sequence>
<feature type="compositionally biased region" description="Basic and acidic residues" evidence="1">
    <location>
        <begin position="39"/>
        <end position="83"/>
    </location>
</feature>
<evidence type="ECO:0000313" key="3">
    <source>
        <dbReference type="Proteomes" id="UP001516662"/>
    </source>
</evidence>
<accession>A0ABR9QEH9</accession>
<comment type="caution">
    <text evidence="2">The sequence shown here is derived from an EMBL/GenBank/DDBJ whole genome shotgun (WGS) entry which is preliminary data.</text>
</comment>
<gene>
    <name evidence="2" type="ORF">IMZ08_02400</name>
</gene>
<evidence type="ECO:0008006" key="4">
    <source>
        <dbReference type="Google" id="ProtNLM"/>
    </source>
</evidence>
<evidence type="ECO:0000256" key="1">
    <source>
        <dbReference type="SAM" id="MobiDB-lite"/>
    </source>
</evidence>
<name>A0ABR9QEH9_9BACI</name>
<evidence type="ECO:0000313" key="2">
    <source>
        <dbReference type="EMBL" id="MBE4906909.1"/>
    </source>
</evidence>
<proteinExistence type="predicted"/>
<dbReference type="RefSeq" id="WP_193534399.1">
    <property type="nucleotide sequence ID" value="NZ_JADCLJ010000007.1"/>
</dbReference>
<keyword evidence="3" id="KW-1185">Reference proteome</keyword>
<feature type="region of interest" description="Disordered" evidence="1">
    <location>
        <begin position="34"/>
        <end position="83"/>
    </location>
</feature>
<reference evidence="2 3" key="1">
    <citation type="submission" date="2020-10" db="EMBL/GenBank/DDBJ databases">
        <title>Bacillus sp. HD4P25, an endophyte from a halophyte.</title>
        <authorList>
            <person name="Sun J.-Q."/>
        </authorList>
    </citation>
    <scope>NUCLEOTIDE SEQUENCE [LARGE SCALE GENOMIC DNA]</scope>
    <source>
        <strain evidence="2 3">YIM 93174</strain>
    </source>
</reference>
<organism evidence="2 3">
    <name type="scientific">Litchfieldia luteola</name>
    <dbReference type="NCBI Taxonomy" id="682179"/>
    <lineage>
        <taxon>Bacteria</taxon>
        <taxon>Bacillati</taxon>
        <taxon>Bacillota</taxon>
        <taxon>Bacilli</taxon>
        <taxon>Bacillales</taxon>
        <taxon>Bacillaceae</taxon>
        <taxon>Litchfieldia</taxon>
    </lineage>
</organism>
<dbReference type="Proteomes" id="UP001516662">
    <property type="component" value="Unassembled WGS sequence"/>
</dbReference>
<protein>
    <recommendedName>
        <fullName evidence="4">Secreted protein</fullName>
    </recommendedName>
</protein>
<dbReference type="EMBL" id="JADCLJ010000007">
    <property type="protein sequence ID" value="MBE4906909.1"/>
    <property type="molecule type" value="Genomic_DNA"/>
</dbReference>